<dbReference type="PANTHER" id="PTHR23502">
    <property type="entry name" value="MAJOR FACILITATOR SUPERFAMILY"/>
    <property type="match status" value="1"/>
</dbReference>
<evidence type="ECO:0000256" key="6">
    <source>
        <dbReference type="SAM" id="MobiDB-lite"/>
    </source>
</evidence>
<dbReference type="Pfam" id="PF07690">
    <property type="entry name" value="MFS_1"/>
    <property type="match status" value="1"/>
</dbReference>
<dbReference type="AlphaFoldDB" id="S9RAJ2"/>
<feature type="region of interest" description="Disordered" evidence="6">
    <location>
        <begin position="1"/>
        <end position="91"/>
    </location>
</feature>
<dbReference type="Gene3D" id="1.20.1250.20">
    <property type="entry name" value="MFS general substrate transporter like domains"/>
    <property type="match status" value="1"/>
</dbReference>
<feature type="transmembrane region" description="Helical" evidence="7">
    <location>
        <begin position="533"/>
        <end position="555"/>
    </location>
</feature>
<dbReference type="OrthoDB" id="9986881at2759"/>
<evidence type="ECO:0000256" key="1">
    <source>
        <dbReference type="ARBA" id="ARBA00004141"/>
    </source>
</evidence>
<evidence type="ECO:0000313" key="9">
    <source>
        <dbReference type="EMBL" id="EPX75140.1"/>
    </source>
</evidence>
<feature type="transmembrane region" description="Helical" evidence="7">
    <location>
        <begin position="129"/>
        <end position="148"/>
    </location>
</feature>
<keyword evidence="3 7" id="KW-0812">Transmembrane</keyword>
<dbReference type="eggNOG" id="KOG0255">
    <property type="taxonomic scope" value="Eukaryota"/>
</dbReference>
<keyword evidence="4 7" id="KW-1133">Transmembrane helix</keyword>
<organism evidence="9 10">
    <name type="scientific">Schizosaccharomyces octosporus (strain yFS286)</name>
    <name type="common">Fission yeast</name>
    <name type="synonym">Octosporomyces octosporus</name>
    <dbReference type="NCBI Taxonomy" id="483514"/>
    <lineage>
        <taxon>Eukaryota</taxon>
        <taxon>Fungi</taxon>
        <taxon>Dikarya</taxon>
        <taxon>Ascomycota</taxon>
        <taxon>Taphrinomycotina</taxon>
        <taxon>Schizosaccharomycetes</taxon>
        <taxon>Schizosaccharomycetales</taxon>
        <taxon>Schizosaccharomycetaceae</taxon>
        <taxon>Schizosaccharomyces</taxon>
    </lineage>
</organism>
<dbReference type="PROSITE" id="PS50850">
    <property type="entry name" value="MFS"/>
    <property type="match status" value="1"/>
</dbReference>
<reference evidence="9 10" key="1">
    <citation type="journal article" date="2011" name="Science">
        <title>Comparative functional genomics of the fission yeasts.</title>
        <authorList>
            <person name="Rhind N."/>
            <person name="Chen Z."/>
            <person name="Yassour M."/>
            <person name="Thompson D.A."/>
            <person name="Haas B.J."/>
            <person name="Habib N."/>
            <person name="Wapinski I."/>
            <person name="Roy S."/>
            <person name="Lin M.F."/>
            <person name="Heiman D.I."/>
            <person name="Young S.K."/>
            <person name="Furuya K."/>
            <person name="Guo Y."/>
            <person name="Pidoux A."/>
            <person name="Chen H.M."/>
            <person name="Robbertse B."/>
            <person name="Goldberg J.M."/>
            <person name="Aoki K."/>
            <person name="Bayne E.H."/>
            <person name="Berlin A.M."/>
            <person name="Desjardins C.A."/>
            <person name="Dobbs E."/>
            <person name="Dukaj L."/>
            <person name="Fan L."/>
            <person name="FitzGerald M.G."/>
            <person name="French C."/>
            <person name="Gujja S."/>
            <person name="Hansen K."/>
            <person name="Keifenheim D."/>
            <person name="Levin J.Z."/>
            <person name="Mosher R.A."/>
            <person name="Mueller C.A."/>
            <person name="Pfiffner J."/>
            <person name="Priest M."/>
            <person name="Russ C."/>
            <person name="Smialowska A."/>
            <person name="Swoboda P."/>
            <person name="Sykes S.M."/>
            <person name="Vaughn M."/>
            <person name="Vengrova S."/>
            <person name="Yoder R."/>
            <person name="Zeng Q."/>
            <person name="Allshire R."/>
            <person name="Baulcombe D."/>
            <person name="Birren B.W."/>
            <person name="Brown W."/>
            <person name="Ekwall K."/>
            <person name="Kellis M."/>
            <person name="Leatherwood J."/>
            <person name="Levin H."/>
            <person name="Margalit H."/>
            <person name="Martienssen R."/>
            <person name="Nieduszynski C.A."/>
            <person name="Spatafora J.W."/>
            <person name="Friedman N."/>
            <person name="Dalgaard J.Z."/>
            <person name="Baumann P."/>
            <person name="Niki H."/>
            <person name="Regev A."/>
            <person name="Nusbaum C."/>
        </authorList>
    </citation>
    <scope>NUCLEOTIDE SEQUENCE [LARGE SCALE GENOMIC DNA]</scope>
    <source>
        <strain evidence="10">yFS286</strain>
    </source>
</reference>
<dbReference type="FunFam" id="1.20.1250.20:FF:000011">
    <property type="entry name" value="MFS multidrug transporter, putative"/>
    <property type="match status" value="1"/>
</dbReference>
<dbReference type="InterPro" id="IPR036259">
    <property type="entry name" value="MFS_trans_sf"/>
</dbReference>
<evidence type="ECO:0000256" key="5">
    <source>
        <dbReference type="ARBA" id="ARBA00023136"/>
    </source>
</evidence>
<feature type="compositionally biased region" description="Polar residues" evidence="6">
    <location>
        <begin position="60"/>
        <end position="79"/>
    </location>
</feature>
<dbReference type="SUPFAM" id="SSF103473">
    <property type="entry name" value="MFS general substrate transporter"/>
    <property type="match status" value="1"/>
</dbReference>
<dbReference type="InterPro" id="IPR020846">
    <property type="entry name" value="MFS_dom"/>
</dbReference>
<feature type="transmembrane region" description="Helical" evidence="7">
    <location>
        <begin position="497"/>
        <end position="521"/>
    </location>
</feature>
<feature type="transmembrane region" description="Helical" evidence="7">
    <location>
        <begin position="195"/>
        <end position="212"/>
    </location>
</feature>
<evidence type="ECO:0000256" key="3">
    <source>
        <dbReference type="ARBA" id="ARBA00022692"/>
    </source>
</evidence>
<dbReference type="Proteomes" id="UP000016088">
    <property type="component" value="Unassembled WGS sequence"/>
</dbReference>
<feature type="transmembrane region" description="Helical" evidence="7">
    <location>
        <begin position="160"/>
        <end position="183"/>
    </location>
</feature>
<proteinExistence type="predicted"/>
<feature type="transmembrane region" description="Helical" evidence="7">
    <location>
        <begin position="218"/>
        <end position="241"/>
    </location>
</feature>
<dbReference type="GO" id="GO:1903710">
    <property type="term" value="P:spermine transmembrane transport"/>
    <property type="evidence" value="ECO:0007669"/>
    <property type="project" value="UniProtKB-ARBA"/>
</dbReference>
<keyword evidence="5 7" id="KW-0472">Membrane</keyword>
<dbReference type="HOGENOM" id="CLU_008455_11_4_1"/>
<feature type="transmembrane region" description="Helical" evidence="7">
    <location>
        <begin position="464"/>
        <end position="485"/>
    </location>
</feature>
<feature type="compositionally biased region" description="Polar residues" evidence="6">
    <location>
        <begin position="1"/>
        <end position="18"/>
    </location>
</feature>
<feature type="transmembrane region" description="Helical" evidence="7">
    <location>
        <begin position="360"/>
        <end position="379"/>
    </location>
</feature>
<evidence type="ECO:0000313" key="10">
    <source>
        <dbReference type="Proteomes" id="UP000016088"/>
    </source>
</evidence>
<dbReference type="InterPro" id="IPR011701">
    <property type="entry name" value="MFS"/>
</dbReference>
<accession>S9RAJ2</accession>
<dbReference type="GO" id="GO:0016020">
    <property type="term" value="C:membrane"/>
    <property type="evidence" value="ECO:0007669"/>
    <property type="project" value="UniProtKB-SubCell"/>
</dbReference>
<evidence type="ECO:0000256" key="4">
    <source>
        <dbReference type="ARBA" id="ARBA00022989"/>
    </source>
</evidence>
<feature type="transmembrane region" description="Helical" evidence="7">
    <location>
        <begin position="253"/>
        <end position="275"/>
    </location>
</feature>
<sequence length="569" mass="62602">MSSNDPGSSIQRVQSATSHPEIYPTLSNTSQNHATPNNAALNFFPGQTGSDSQPEIGHPQGNNIPDSEQPVSSSHSSARFPQDGPDLEKQQSYGKVYPTVDNPEDFVFKVDPSSPDFASNWSTARKLKITAIYSWAALCASFASSVFSGPTEVIPKLYHIGMTTSLLAISLFICGYAAGPICWGPLSELYGRKPPLAVGMLGFGIFNIAVAVAKDIQTIMICRFFGGFFASAPLTIVAAAFSDMYSNRYRGTAITIFAALVFEGPLVSPIISGFLTKSYLGWRWTEYITSFMGFFAVVIIVLFCDESYAKKIVQSKAQQYRLETNNHFVHAKSEEETLTPKDVLFNYLLIPLKLLFTEPIVFLVTLYCSFVYGILYLLLEAYPIIFAEKRHFSMGVAQLPYIGLLVGVFIGSAINIAFEPWYFRKVKQFGGKPYPEGRLAPLIVGAFTFPAGIFWMAWSGNYAHVHWIVPTLSGLVTGCGILLIFLNCMTYLIDAYLFRAASAIAANTIMRSGVAAGFPLFAIQMFHNLGVGWAGSLLGFIAVALIPVPIIFWFFGRKIRSWSKMAVML</sequence>
<dbReference type="GeneID" id="25031592"/>
<feature type="transmembrane region" description="Helical" evidence="7">
    <location>
        <begin position="399"/>
        <end position="418"/>
    </location>
</feature>
<feature type="transmembrane region" description="Helical" evidence="7">
    <location>
        <begin position="287"/>
        <end position="304"/>
    </location>
</feature>
<keyword evidence="2" id="KW-0813">Transport</keyword>
<evidence type="ECO:0000256" key="2">
    <source>
        <dbReference type="ARBA" id="ARBA00022448"/>
    </source>
</evidence>
<dbReference type="CDD" id="cd17323">
    <property type="entry name" value="MFS_Tpo1_MDR_like"/>
    <property type="match status" value="1"/>
</dbReference>
<comment type="subcellular location">
    <subcellularLocation>
        <location evidence="1">Membrane</location>
        <topology evidence="1">Multi-pass membrane protein</topology>
    </subcellularLocation>
</comment>
<name>S9RAJ2_SCHOY</name>
<evidence type="ECO:0000256" key="7">
    <source>
        <dbReference type="SAM" id="Phobius"/>
    </source>
</evidence>
<dbReference type="GO" id="GO:0022857">
    <property type="term" value="F:transmembrane transporter activity"/>
    <property type="evidence" value="ECO:0007669"/>
    <property type="project" value="InterPro"/>
</dbReference>
<dbReference type="PANTHER" id="PTHR23502:SF31">
    <property type="entry name" value="POLYAMINE TRANSPORTER 1"/>
    <property type="match status" value="1"/>
</dbReference>
<protein>
    <submittedName>
        <fullName evidence="9">Spermidine family transporter</fullName>
    </submittedName>
</protein>
<dbReference type="OMA" id="IPAFMGY"/>
<dbReference type="RefSeq" id="XP_013016562.1">
    <property type="nucleotide sequence ID" value="XM_013161108.1"/>
</dbReference>
<dbReference type="GO" id="GO:1903711">
    <property type="term" value="P:spermidine transmembrane transport"/>
    <property type="evidence" value="ECO:0007669"/>
    <property type="project" value="UniProtKB-ARBA"/>
</dbReference>
<gene>
    <name evidence="9" type="ORF">SOCG_02616</name>
</gene>
<feature type="transmembrane region" description="Helical" evidence="7">
    <location>
        <begin position="439"/>
        <end position="458"/>
    </location>
</feature>
<dbReference type="EMBL" id="KE503206">
    <property type="protein sequence ID" value="EPX75140.1"/>
    <property type="molecule type" value="Genomic_DNA"/>
</dbReference>
<feature type="compositionally biased region" description="Polar residues" evidence="6">
    <location>
        <begin position="25"/>
        <end position="53"/>
    </location>
</feature>
<evidence type="ECO:0000259" key="8">
    <source>
        <dbReference type="PROSITE" id="PS50850"/>
    </source>
</evidence>
<feature type="domain" description="Major facilitator superfamily (MFS) profile" evidence="8">
    <location>
        <begin position="129"/>
        <end position="569"/>
    </location>
</feature>
<keyword evidence="10" id="KW-1185">Reference proteome</keyword>
<dbReference type="VEuPathDB" id="FungiDB:SOCG_02616"/>